<dbReference type="EMBL" id="JBFALK010000015">
    <property type="protein sequence ID" value="MEV0972122.1"/>
    <property type="molecule type" value="Genomic_DNA"/>
</dbReference>
<reference evidence="1 2" key="1">
    <citation type="submission" date="2024-06" db="EMBL/GenBank/DDBJ databases">
        <title>The Natural Products Discovery Center: Release of the First 8490 Sequenced Strains for Exploring Actinobacteria Biosynthetic Diversity.</title>
        <authorList>
            <person name="Kalkreuter E."/>
            <person name="Kautsar S.A."/>
            <person name="Yang D."/>
            <person name="Bader C.D."/>
            <person name="Teijaro C.N."/>
            <person name="Fluegel L."/>
            <person name="Davis C.M."/>
            <person name="Simpson J.R."/>
            <person name="Lauterbach L."/>
            <person name="Steele A.D."/>
            <person name="Gui C."/>
            <person name="Meng S."/>
            <person name="Li G."/>
            <person name="Viehrig K."/>
            <person name="Ye F."/>
            <person name="Su P."/>
            <person name="Kiefer A.F."/>
            <person name="Nichols A."/>
            <person name="Cepeda A.J."/>
            <person name="Yan W."/>
            <person name="Fan B."/>
            <person name="Jiang Y."/>
            <person name="Adhikari A."/>
            <person name="Zheng C.-J."/>
            <person name="Schuster L."/>
            <person name="Cowan T.M."/>
            <person name="Smanski M.J."/>
            <person name="Chevrette M.G."/>
            <person name="De Carvalho L.P.S."/>
            <person name="Shen B."/>
        </authorList>
    </citation>
    <scope>NUCLEOTIDE SEQUENCE [LARGE SCALE GENOMIC DNA]</scope>
    <source>
        <strain evidence="1 2">NPDC050100</strain>
    </source>
</reference>
<gene>
    <name evidence="1" type="ORF">AB0I59_26285</name>
</gene>
<name>A0ABV3GKF4_MICGL</name>
<dbReference type="InterPro" id="IPR029058">
    <property type="entry name" value="AB_hydrolase_fold"/>
</dbReference>
<comment type="caution">
    <text evidence="1">The sequence shown here is derived from an EMBL/GenBank/DDBJ whole genome shotgun (WGS) entry which is preliminary data.</text>
</comment>
<dbReference type="Proteomes" id="UP001551675">
    <property type="component" value="Unassembled WGS sequence"/>
</dbReference>
<proteinExistence type="predicted"/>
<organism evidence="1 2">
    <name type="scientific">Microtetraspora glauca</name>
    <dbReference type="NCBI Taxonomy" id="1996"/>
    <lineage>
        <taxon>Bacteria</taxon>
        <taxon>Bacillati</taxon>
        <taxon>Actinomycetota</taxon>
        <taxon>Actinomycetes</taxon>
        <taxon>Streptosporangiales</taxon>
        <taxon>Streptosporangiaceae</taxon>
        <taxon>Microtetraspora</taxon>
    </lineage>
</organism>
<keyword evidence="2" id="KW-1185">Reference proteome</keyword>
<dbReference type="RefSeq" id="WP_358136964.1">
    <property type="nucleotide sequence ID" value="NZ_JBFALK010000015.1"/>
</dbReference>
<dbReference type="Gene3D" id="3.40.50.1820">
    <property type="entry name" value="alpha/beta hydrolase"/>
    <property type="match status" value="1"/>
</dbReference>
<evidence type="ECO:0000313" key="1">
    <source>
        <dbReference type="EMBL" id="MEV0972122.1"/>
    </source>
</evidence>
<keyword evidence="1" id="KW-0378">Hydrolase</keyword>
<protein>
    <submittedName>
        <fullName evidence="1">Acyl-CoA thioester hydrolase/BAAT C-terminal domain-containing protein</fullName>
    </submittedName>
</protein>
<sequence length="85" mass="9008">MMLIAGGADRMWPSLRFARELEARRLAAGHEAMLITRADAGHRIVFPGEVAPPPSTRFDHGGTPEAGAALGATAWPHVLAVVRGI</sequence>
<evidence type="ECO:0000313" key="2">
    <source>
        <dbReference type="Proteomes" id="UP001551675"/>
    </source>
</evidence>
<dbReference type="GO" id="GO:0016787">
    <property type="term" value="F:hydrolase activity"/>
    <property type="evidence" value="ECO:0007669"/>
    <property type="project" value="UniProtKB-KW"/>
</dbReference>
<accession>A0ABV3GKF4</accession>